<gene>
    <name evidence="2" type="primary">ZNF418_0</name>
    <name evidence="2" type="ORF">CEXT_446001</name>
</gene>
<organism evidence="2 3">
    <name type="scientific">Caerostris extrusa</name>
    <name type="common">Bark spider</name>
    <name type="synonym">Caerostris bankana</name>
    <dbReference type="NCBI Taxonomy" id="172846"/>
    <lineage>
        <taxon>Eukaryota</taxon>
        <taxon>Metazoa</taxon>
        <taxon>Ecdysozoa</taxon>
        <taxon>Arthropoda</taxon>
        <taxon>Chelicerata</taxon>
        <taxon>Arachnida</taxon>
        <taxon>Araneae</taxon>
        <taxon>Araneomorphae</taxon>
        <taxon>Entelegynae</taxon>
        <taxon>Araneoidea</taxon>
        <taxon>Araneidae</taxon>
        <taxon>Caerostris</taxon>
    </lineage>
</organism>
<evidence type="ECO:0000313" key="3">
    <source>
        <dbReference type="Proteomes" id="UP001054945"/>
    </source>
</evidence>
<evidence type="ECO:0000313" key="2">
    <source>
        <dbReference type="EMBL" id="GIY56303.1"/>
    </source>
</evidence>
<proteinExistence type="predicted"/>
<dbReference type="AlphaFoldDB" id="A0AAV4UEV0"/>
<keyword evidence="3" id="KW-1185">Reference proteome</keyword>
<accession>A0AAV4UEV0</accession>
<name>A0AAV4UEV0_CAEEX</name>
<comment type="caution">
    <text evidence="2">The sequence shown here is derived from an EMBL/GenBank/DDBJ whole genome shotgun (WGS) entry which is preliminary data.</text>
</comment>
<dbReference type="EMBL" id="BPLR01012754">
    <property type="protein sequence ID" value="GIY56303.1"/>
    <property type="molecule type" value="Genomic_DNA"/>
</dbReference>
<dbReference type="Proteomes" id="UP001054945">
    <property type="component" value="Unassembled WGS sequence"/>
</dbReference>
<feature type="region of interest" description="Disordered" evidence="1">
    <location>
        <begin position="24"/>
        <end position="49"/>
    </location>
</feature>
<sequence>MWSIFSGKIGSLFHDCVKNETSSVENPHTPLSNNAVINGHTPPDSPGEGPLTIQTNVEIPNQTVPLSTLPVKKKETCQMPCDERELADPLECNNSGLTSVNGAQSFLEPFYRHLYFSTSHQSMIPALKWIFRNIDGSSFDGVGETLPPSRPIAVQGNLLHPRFLEIRNEFGCVPPHLYWCRRHCGKRFSVLLHTRVIVLILQFCLLSKEK</sequence>
<protein>
    <submittedName>
        <fullName evidence="2">Zinc finger protein 418</fullName>
    </submittedName>
</protein>
<feature type="compositionally biased region" description="Polar residues" evidence="1">
    <location>
        <begin position="24"/>
        <end position="36"/>
    </location>
</feature>
<evidence type="ECO:0000256" key="1">
    <source>
        <dbReference type="SAM" id="MobiDB-lite"/>
    </source>
</evidence>
<reference evidence="2 3" key="1">
    <citation type="submission" date="2021-06" db="EMBL/GenBank/DDBJ databases">
        <title>Caerostris extrusa draft genome.</title>
        <authorList>
            <person name="Kono N."/>
            <person name="Arakawa K."/>
        </authorList>
    </citation>
    <scope>NUCLEOTIDE SEQUENCE [LARGE SCALE GENOMIC DNA]</scope>
</reference>